<name>A0A0F9G5Q1_9ZZZZ</name>
<sequence>MTEQKVWKQERPPWCSNSTCLFKRRVMDSLCGGEMPEPVPHAGDYNTFRICFNDDETPVCPVLPIMFNRTDLNWLRWIFDALDGRQTSFVGTRKVEEG</sequence>
<organism evidence="1">
    <name type="scientific">marine sediment metagenome</name>
    <dbReference type="NCBI Taxonomy" id="412755"/>
    <lineage>
        <taxon>unclassified sequences</taxon>
        <taxon>metagenomes</taxon>
        <taxon>ecological metagenomes</taxon>
    </lineage>
</organism>
<protein>
    <submittedName>
        <fullName evidence="1">Uncharacterized protein</fullName>
    </submittedName>
</protein>
<evidence type="ECO:0000313" key="1">
    <source>
        <dbReference type="EMBL" id="KKL58602.1"/>
    </source>
</evidence>
<accession>A0A0F9G5Q1</accession>
<comment type="caution">
    <text evidence="1">The sequence shown here is derived from an EMBL/GenBank/DDBJ whole genome shotgun (WGS) entry which is preliminary data.</text>
</comment>
<dbReference type="EMBL" id="LAZR01029765">
    <property type="protein sequence ID" value="KKL58602.1"/>
    <property type="molecule type" value="Genomic_DNA"/>
</dbReference>
<proteinExistence type="predicted"/>
<reference evidence="1" key="1">
    <citation type="journal article" date="2015" name="Nature">
        <title>Complex archaea that bridge the gap between prokaryotes and eukaryotes.</title>
        <authorList>
            <person name="Spang A."/>
            <person name="Saw J.H."/>
            <person name="Jorgensen S.L."/>
            <person name="Zaremba-Niedzwiedzka K."/>
            <person name="Martijn J."/>
            <person name="Lind A.E."/>
            <person name="van Eijk R."/>
            <person name="Schleper C."/>
            <person name="Guy L."/>
            <person name="Ettema T.J."/>
        </authorList>
    </citation>
    <scope>NUCLEOTIDE SEQUENCE</scope>
</reference>
<gene>
    <name evidence="1" type="ORF">LCGC14_2223760</name>
</gene>
<dbReference type="AlphaFoldDB" id="A0A0F9G5Q1"/>